<evidence type="ECO:0000256" key="2">
    <source>
        <dbReference type="ARBA" id="ARBA00023180"/>
    </source>
</evidence>
<proteinExistence type="predicted"/>
<comment type="subcellular location">
    <subcellularLocation>
        <location evidence="1">Membrane</location>
        <topology evidence="1">Single-pass type I membrane protein</topology>
    </subcellularLocation>
</comment>
<comment type="caution">
    <text evidence="4">The sequence shown here is derived from an EMBL/GenBank/DDBJ whole genome shotgun (WGS) entry which is preliminary data.</text>
</comment>
<keyword evidence="5" id="KW-1185">Reference proteome</keyword>
<gene>
    <name evidence="4" type="ORF">ANE_LOCUS3768</name>
</gene>
<sequence length="135" mass="15169">MLLGIYYKCPNPGVSDPLYDYTSFLNCDNDVAWPSYFLVSSSYPVDRARLRLRASCGRNVNIPVSRSALMRVEDGYQSMETLRMVLDMGFNLRLNSDCSQCVTSGGAFVVIMTAREHSSATVWTTLMSILAILRY</sequence>
<dbReference type="GO" id="GO:0016020">
    <property type="term" value="C:membrane"/>
    <property type="evidence" value="ECO:0007669"/>
    <property type="project" value="UniProtKB-SubCell"/>
</dbReference>
<feature type="domain" description="Wall-associated receptor kinase C-terminal" evidence="3">
    <location>
        <begin position="27"/>
        <end position="107"/>
    </location>
</feature>
<dbReference type="Pfam" id="PF14380">
    <property type="entry name" value="WAK_assoc"/>
    <property type="match status" value="1"/>
</dbReference>
<organism evidence="4 5">
    <name type="scientific">Arabis nemorensis</name>
    <dbReference type="NCBI Taxonomy" id="586526"/>
    <lineage>
        <taxon>Eukaryota</taxon>
        <taxon>Viridiplantae</taxon>
        <taxon>Streptophyta</taxon>
        <taxon>Embryophyta</taxon>
        <taxon>Tracheophyta</taxon>
        <taxon>Spermatophyta</taxon>
        <taxon>Magnoliopsida</taxon>
        <taxon>eudicotyledons</taxon>
        <taxon>Gunneridae</taxon>
        <taxon>Pentapetalae</taxon>
        <taxon>rosids</taxon>
        <taxon>malvids</taxon>
        <taxon>Brassicales</taxon>
        <taxon>Brassicaceae</taxon>
        <taxon>Arabideae</taxon>
        <taxon>Arabis</taxon>
    </lineage>
</organism>
<evidence type="ECO:0000313" key="5">
    <source>
        <dbReference type="Proteomes" id="UP000489600"/>
    </source>
</evidence>
<keyword evidence="2" id="KW-0325">Glycoprotein</keyword>
<evidence type="ECO:0000313" key="4">
    <source>
        <dbReference type="EMBL" id="VVA93323.1"/>
    </source>
</evidence>
<dbReference type="EMBL" id="CABITT030000001">
    <property type="protein sequence ID" value="VVA93323.1"/>
    <property type="molecule type" value="Genomic_DNA"/>
</dbReference>
<dbReference type="AlphaFoldDB" id="A0A565AW85"/>
<dbReference type="Proteomes" id="UP000489600">
    <property type="component" value="Unassembled WGS sequence"/>
</dbReference>
<evidence type="ECO:0000256" key="1">
    <source>
        <dbReference type="ARBA" id="ARBA00004479"/>
    </source>
</evidence>
<evidence type="ECO:0000259" key="3">
    <source>
        <dbReference type="Pfam" id="PF14380"/>
    </source>
</evidence>
<protein>
    <recommendedName>
        <fullName evidence="3">Wall-associated receptor kinase C-terminal domain-containing protein</fullName>
    </recommendedName>
</protein>
<name>A0A565AW85_9BRAS</name>
<reference evidence="4" key="1">
    <citation type="submission" date="2019-07" db="EMBL/GenBank/DDBJ databases">
        <authorList>
            <person name="Dittberner H."/>
        </authorList>
    </citation>
    <scope>NUCLEOTIDE SEQUENCE [LARGE SCALE GENOMIC DNA]</scope>
</reference>
<dbReference type="InterPro" id="IPR032872">
    <property type="entry name" value="WAK_assoc_C"/>
</dbReference>
<accession>A0A565AW85</accession>